<reference evidence="1" key="1">
    <citation type="submission" date="2018-02" db="EMBL/GenBank/DDBJ databases">
        <title>Rhizophora mucronata_Transcriptome.</title>
        <authorList>
            <person name="Meera S.P."/>
            <person name="Sreeshan A."/>
            <person name="Augustine A."/>
        </authorList>
    </citation>
    <scope>NUCLEOTIDE SEQUENCE</scope>
    <source>
        <tissue evidence="1">Leaf</tissue>
    </source>
</reference>
<name>A0A2P2K943_RHIMU</name>
<dbReference type="EMBL" id="GGEC01021728">
    <property type="protein sequence ID" value="MBX02212.1"/>
    <property type="molecule type" value="Transcribed_RNA"/>
</dbReference>
<sequence>MFTSTSSATATEDNWWLRERPSVLNLSTSLQMDPFPFSSFFPDKGSTLIFHPDVME</sequence>
<proteinExistence type="predicted"/>
<accession>A0A2P2K943</accession>
<organism evidence="1">
    <name type="scientific">Rhizophora mucronata</name>
    <name type="common">Asiatic mangrove</name>
    <dbReference type="NCBI Taxonomy" id="61149"/>
    <lineage>
        <taxon>Eukaryota</taxon>
        <taxon>Viridiplantae</taxon>
        <taxon>Streptophyta</taxon>
        <taxon>Embryophyta</taxon>
        <taxon>Tracheophyta</taxon>
        <taxon>Spermatophyta</taxon>
        <taxon>Magnoliopsida</taxon>
        <taxon>eudicotyledons</taxon>
        <taxon>Gunneridae</taxon>
        <taxon>Pentapetalae</taxon>
        <taxon>rosids</taxon>
        <taxon>fabids</taxon>
        <taxon>Malpighiales</taxon>
        <taxon>Rhizophoraceae</taxon>
        <taxon>Rhizophora</taxon>
    </lineage>
</organism>
<protein>
    <submittedName>
        <fullName evidence="1">Cactin</fullName>
    </submittedName>
</protein>
<evidence type="ECO:0000313" key="1">
    <source>
        <dbReference type="EMBL" id="MBX02212.1"/>
    </source>
</evidence>
<dbReference type="AlphaFoldDB" id="A0A2P2K943"/>